<dbReference type="InterPro" id="IPR051217">
    <property type="entry name" value="Insect_Cuticle_Struc_Prot"/>
</dbReference>
<gene>
    <name evidence="5" type="ORF">KGM_210431</name>
</gene>
<dbReference type="eggNOG" id="ENOG502SGA3">
    <property type="taxonomic scope" value="Eukaryota"/>
</dbReference>
<evidence type="ECO:0000256" key="1">
    <source>
        <dbReference type="ARBA" id="ARBA00022460"/>
    </source>
</evidence>
<dbReference type="InterPro" id="IPR000618">
    <property type="entry name" value="Insect_cuticle"/>
</dbReference>
<dbReference type="Proteomes" id="UP000007151">
    <property type="component" value="Unassembled WGS sequence"/>
</dbReference>
<sequence length="310" mass="33883">MAHQLQIACLLALTTSATVDGSLADLVYAPGHASVDYYAYPRYAFEYAVRDPHTGDNKAHWEKRDGDVVIGAYSLVEPDGSLRVVEYRADDKSGFNAVVKRIGPNVHPVTPIYKAPLPLIGYKSELPLSIGPVTGLLNLGDAPLLNKYSGSATSSANVYKTAGPAVVKEVLPLGKIIPAPIYNSEIISEPIYKEPIIQRPIYKDPIPSYPLYKEPIISAPIYKDQIIPESIYKLPIFQESIYKSPLLPSPLIKAGPIYSPALRNLENVPYDGIDYTLLGKGLLNYKGSLDYKGLLDKIPLIYKGGLGYGH</sequence>
<feature type="chain" id="PRO_5011108908" evidence="4">
    <location>
        <begin position="25"/>
        <end position="310"/>
    </location>
</feature>
<dbReference type="PROSITE" id="PS51155">
    <property type="entry name" value="CHIT_BIND_RR_2"/>
    <property type="match status" value="1"/>
</dbReference>
<dbReference type="PANTHER" id="PTHR12236:SF95">
    <property type="entry name" value="CUTICULAR PROTEIN 76BD, ISOFORM C-RELATED"/>
    <property type="match status" value="1"/>
</dbReference>
<organism evidence="5 6">
    <name type="scientific">Danaus plexippus plexippus</name>
    <dbReference type="NCBI Taxonomy" id="278856"/>
    <lineage>
        <taxon>Eukaryota</taxon>
        <taxon>Metazoa</taxon>
        <taxon>Ecdysozoa</taxon>
        <taxon>Arthropoda</taxon>
        <taxon>Hexapoda</taxon>
        <taxon>Insecta</taxon>
        <taxon>Pterygota</taxon>
        <taxon>Neoptera</taxon>
        <taxon>Endopterygota</taxon>
        <taxon>Lepidoptera</taxon>
        <taxon>Glossata</taxon>
        <taxon>Ditrysia</taxon>
        <taxon>Papilionoidea</taxon>
        <taxon>Nymphalidae</taxon>
        <taxon>Danainae</taxon>
        <taxon>Danaini</taxon>
        <taxon>Danaina</taxon>
        <taxon>Danaus</taxon>
        <taxon>Danaus</taxon>
    </lineage>
</organism>
<dbReference type="KEGG" id="dpl:KGM_210431"/>
<keyword evidence="1 3" id="KW-0193">Cuticle</keyword>
<proteinExistence type="predicted"/>
<name>A0A212ELF9_DANPL</name>
<dbReference type="InParanoid" id="A0A212ELF9"/>
<reference evidence="5 6" key="1">
    <citation type="journal article" date="2011" name="Cell">
        <title>The monarch butterfly genome yields insights into long-distance migration.</title>
        <authorList>
            <person name="Zhan S."/>
            <person name="Merlin C."/>
            <person name="Boore J.L."/>
            <person name="Reppert S.M."/>
        </authorList>
    </citation>
    <scope>NUCLEOTIDE SEQUENCE [LARGE SCALE GENOMIC DNA]</scope>
    <source>
        <strain evidence="5">F-2</strain>
    </source>
</reference>
<dbReference type="GO" id="GO:0005615">
    <property type="term" value="C:extracellular space"/>
    <property type="evidence" value="ECO:0007669"/>
    <property type="project" value="TreeGrafter"/>
</dbReference>
<evidence type="ECO:0000313" key="5">
    <source>
        <dbReference type="EMBL" id="OWR42313.1"/>
    </source>
</evidence>
<dbReference type="InterPro" id="IPR031311">
    <property type="entry name" value="CHIT_BIND_RR_consensus"/>
</dbReference>
<evidence type="ECO:0000256" key="4">
    <source>
        <dbReference type="SAM" id="SignalP"/>
    </source>
</evidence>
<dbReference type="GO" id="GO:0031012">
    <property type="term" value="C:extracellular matrix"/>
    <property type="evidence" value="ECO:0007669"/>
    <property type="project" value="TreeGrafter"/>
</dbReference>
<dbReference type="PROSITE" id="PS00233">
    <property type="entry name" value="CHIT_BIND_RR_1"/>
    <property type="match status" value="1"/>
</dbReference>
<comment type="caution">
    <text evidence="5">The sequence shown here is derived from an EMBL/GenBank/DDBJ whole genome shotgun (WGS) entry which is preliminary data.</text>
</comment>
<keyword evidence="6" id="KW-1185">Reference proteome</keyword>
<dbReference type="AlphaFoldDB" id="A0A212ELF9"/>
<feature type="signal peptide" evidence="4">
    <location>
        <begin position="1"/>
        <end position="24"/>
    </location>
</feature>
<keyword evidence="2 4" id="KW-0732">Signal</keyword>
<dbReference type="PRINTS" id="PR00947">
    <property type="entry name" value="CUTICLE"/>
</dbReference>
<dbReference type="GO" id="GO:0042302">
    <property type="term" value="F:structural constituent of cuticle"/>
    <property type="evidence" value="ECO:0007669"/>
    <property type="project" value="UniProtKB-UniRule"/>
</dbReference>
<dbReference type="Pfam" id="PF00379">
    <property type="entry name" value="Chitin_bind_4"/>
    <property type="match status" value="1"/>
</dbReference>
<evidence type="ECO:0000256" key="3">
    <source>
        <dbReference type="PROSITE-ProRule" id="PRU00497"/>
    </source>
</evidence>
<dbReference type="PANTHER" id="PTHR12236">
    <property type="entry name" value="STRUCTURAL CONTITUENT OF CUTICLE"/>
    <property type="match status" value="1"/>
</dbReference>
<evidence type="ECO:0000313" key="6">
    <source>
        <dbReference type="Proteomes" id="UP000007151"/>
    </source>
</evidence>
<dbReference type="EMBL" id="AGBW02014073">
    <property type="protein sequence ID" value="OWR42313.1"/>
    <property type="molecule type" value="Genomic_DNA"/>
</dbReference>
<protein>
    <submittedName>
        <fullName evidence="5">Cuticular protein RR-2 motif 135</fullName>
    </submittedName>
</protein>
<accession>A0A212ELF9</accession>
<evidence type="ECO:0000256" key="2">
    <source>
        <dbReference type="ARBA" id="ARBA00022729"/>
    </source>
</evidence>